<feature type="chain" id="PRO_5015120464" evidence="2">
    <location>
        <begin position="21"/>
        <end position="334"/>
    </location>
</feature>
<sequence length="334" mass="36878">MKMYLKLPLFLSFFFCFVHASYAEAIDIFGTLKNGTTNSLGNADSIKLIALQGAMLPIADLGPQKGSFRFSGVDVPEGAPLLVQVTYKGVNYNKMIPPTPAFRSQNQEVVVYETTESKEKVSIKSLMQVIREKKGIRIFKLFLIDNQSNPKRSYYSKENPIEFFVPKQSTESYAQVQQPGSRMAIPLNMPEGKNGGKLFDRAALPGISELQVSYFFPGEQDVLEEKLLAEGQGGSYPIFLKPADMQMEVVDGGTLVKLDKEIPAGLSAVAITANSDTNTFHFRLKGGKPVPTALNGNPEIQNGTILTTWDTSLFAVIGFIALLFTLSFLFVYRK</sequence>
<name>A0A2P2E4D7_9LEPT</name>
<gene>
    <name evidence="3" type="ORF">LPTSP4_32790</name>
</gene>
<keyword evidence="4" id="KW-1185">Reference proteome</keyword>
<dbReference type="AlphaFoldDB" id="A0A2P2E4D7"/>
<protein>
    <submittedName>
        <fullName evidence="3">Uncharacterized protein</fullName>
    </submittedName>
</protein>
<keyword evidence="1" id="KW-1133">Transmembrane helix</keyword>
<keyword evidence="1" id="KW-0812">Transmembrane</keyword>
<dbReference type="EMBL" id="BFBB01000008">
    <property type="protein sequence ID" value="GBF51741.1"/>
    <property type="molecule type" value="Genomic_DNA"/>
</dbReference>
<comment type="caution">
    <text evidence="3">The sequence shown here is derived from an EMBL/GenBank/DDBJ whole genome shotgun (WGS) entry which is preliminary data.</text>
</comment>
<evidence type="ECO:0000313" key="3">
    <source>
        <dbReference type="EMBL" id="GBF51741.1"/>
    </source>
</evidence>
<feature type="transmembrane region" description="Helical" evidence="1">
    <location>
        <begin position="313"/>
        <end position="332"/>
    </location>
</feature>
<organism evidence="3 4">
    <name type="scientific">Leptospira ryugenii</name>
    <dbReference type="NCBI Taxonomy" id="1917863"/>
    <lineage>
        <taxon>Bacteria</taxon>
        <taxon>Pseudomonadati</taxon>
        <taxon>Spirochaetota</taxon>
        <taxon>Spirochaetia</taxon>
        <taxon>Leptospirales</taxon>
        <taxon>Leptospiraceae</taxon>
        <taxon>Leptospira</taxon>
    </lineage>
</organism>
<proteinExistence type="predicted"/>
<feature type="signal peptide" evidence="2">
    <location>
        <begin position="1"/>
        <end position="20"/>
    </location>
</feature>
<dbReference type="Proteomes" id="UP000245133">
    <property type="component" value="Unassembled WGS sequence"/>
</dbReference>
<evidence type="ECO:0000256" key="2">
    <source>
        <dbReference type="SAM" id="SignalP"/>
    </source>
</evidence>
<evidence type="ECO:0000256" key="1">
    <source>
        <dbReference type="SAM" id="Phobius"/>
    </source>
</evidence>
<dbReference type="RefSeq" id="WP_244594462.1">
    <property type="nucleotide sequence ID" value="NZ_BFBB01000008.1"/>
</dbReference>
<evidence type="ECO:0000313" key="4">
    <source>
        <dbReference type="Proteomes" id="UP000245133"/>
    </source>
</evidence>
<keyword evidence="1" id="KW-0472">Membrane</keyword>
<accession>A0A2P2E4D7</accession>
<reference evidence="3 4" key="1">
    <citation type="submission" date="2018-02" db="EMBL/GenBank/DDBJ databases">
        <title>Novel Leptospira species isolated from soil and water in Japan.</title>
        <authorList>
            <person name="Nakao R."/>
            <person name="Masuzawa T."/>
        </authorList>
    </citation>
    <scope>NUCLEOTIDE SEQUENCE [LARGE SCALE GENOMIC DNA]</scope>
    <source>
        <strain evidence="3 4">YH101</strain>
    </source>
</reference>
<keyword evidence="2" id="KW-0732">Signal</keyword>